<evidence type="ECO:0000313" key="1">
    <source>
        <dbReference type="EMBL" id="QEG35621.1"/>
    </source>
</evidence>
<dbReference type="OrthoDB" id="290564at2"/>
<dbReference type="RefSeq" id="WP_148074117.1">
    <property type="nucleotide sequence ID" value="NZ_CP042913.1"/>
</dbReference>
<proteinExistence type="predicted"/>
<gene>
    <name evidence="1" type="ORF">Pr1d_29230</name>
</gene>
<protein>
    <submittedName>
        <fullName evidence="1">Uncharacterized protein</fullName>
    </submittedName>
</protein>
<sequence>MPSGAYFIRSCPTCGRSLEIRVEYFGKRVSCKHCSAEFDTVEESLDNSDPSESSLSLLARAEELIESVKIGSVA</sequence>
<accession>A0A5B9QNC2</accession>
<dbReference type="Gene3D" id="2.20.28.160">
    <property type="match status" value="1"/>
</dbReference>
<dbReference type="EMBL" id="CP042913">
    <property type="protein sequence ID" value="QEG35621.1"/>
    <property type="molecule type" value="Genomic_DNA"/>
</dbReference>
<evidence type="ECO:0000313" key="2">
    <source>
        <dbReference type="Proteomes" id="UP000323917"/>
    </source>
</evidence>
<reference evidence="1 2" key="1">
    <citation type="submission" date="2019-08" db="EMBL/GenBank/DDBJ databases">
        <title>Deep-cultivation of Planctomycetes and their phenomic and genomic characterization uncovers novel biology.</title>
        <authorList>
            <person name="Wiegand S."/>
            <person name="Jogler M."/>
            <person name="Boedeker C."/>
            <person name="Pinto D."/>
            <person name="Vollmers J."/>
            <person name="Rivas-Marin E."/>
            <person name="Kohn T."/>
            <person name="Peeters S.H."/>
            <person name="Heuer A."/>
            <person name="Rast P."/>
            <person name="Oberbeckmann S."/>
            <person name="Bunk B."/>
            <person name="Jeske O."/>
            <person name="Meyerdierks A."/>
            <person name="Storesund J.E."/>
            <person name="Kallscheuer N."/>
            <person name="Luecker S."/>
            <person name="Lage O.M."/>
            <person name="Pohl T."/>
            <person name="Merkel B.J."/>
            <person name="Hornburger P."/>
            <person name="Mueller R.-W."/>
            <person name="Bruemmer F."/>
            <person name="Labrenz M."/>
            <person name="Spormann A.M."/>
            <person name="Op den Camp H."/>
            <person name="Overmann J."/>
            <person name="Amann R."/>
            <person name="Jetten M.S.M."/>
            <person name="Mascher T."/>
            <person name="Medema M.H."/>
            <person name="Devos D.P."/>
            <person name="Kaster A.-K."/>
            <person name="Ovreas L."/>
            <person name="Rohde M."/>
            <person name="Galperin M.Y."/>
            <person name="Jogler C."/>
        </authorList>
    </citation>
    <scope>NUCLEOTIDE SEQUENCE [LARGE SCALE GENOMIC DNA]</scope>
    <source>
        <strain evidence="1 2">Pr1d</strain>
    </source>
</reference>
<dbReference type="KEGG" id="bgok:Pr1d_29230"/>
<dbReference type="Proteomes" id="UP000323917">
    <property type="component" value="Chromosome"/>
</dbReference>
<organism evidence="1 2">
    <name type="scientific">Bythopirellula goksoeyrii</name>
    <dbReference type="NCBI Taxonomy" id="1400387"/>
    <lineage>
        <taxon>Bacteria</taxon>
        <taxon>Pseudomonadati</taxon>
        <taxon>Planctomycetota</taxon>
        <taxon>Planctomycetia</taxon>
        <taxon>Pirellulales</taxon>
        <taxon>Lacipirellulaceae</taxon>
        <taxon>Bythopirellula</taxon>
    </lineage>
</organism>
<name>A0A5B9QNC2_9BACT</name>
<dbReference type="AlphaFoldDB" id="A0A5B9QNC2"/>
<keyword evidence="2" id="KW-1185">Reference proteome</keyword>